<name>A0A7J9APT0_9ROSI</name>
<dbReference type="PANTHER" id="PTHR31008:SF5">
    <property type="entry name" value="EXPRESSED PROTEIN"/>
    <property type="match status" value="1"/>
</dbReference>
<feature type="compositionally biased region" description="Polar residues" evidence="1">
    <location>
        <begin position="444"/>
        <end position="467"/>
    </location>
</feature>
<sequence length="782" mass="86235">MNDRINKTGGNDQISKPPSSETPVKYGVSPAKAAQVERQSSTETSPMRRVQIGRSGSRRAPALTIKSLSYIPPREKIFPQRDVASDGSEEEGSGHANKPENNVQRMSVQDAINLFERKQRDQITDVPKRNSLANISLGASKSVLRRWSAGMSESSSQCLSQNASEDPVLELPDNDIMRRSEVNLEPDTRTDAHNVDETVDKNVERLEESLASPIDVHEVTDIIQEEEANERSKSSAEWNRKKEVELNQMFKRMMENQPASRRKPQTKVRQNLPPEQRGGFYDHYKEKRDKKLRGENAGKRAEKEATFKAMQKILDERKAEMASTKVNNLCKKDPPTKALKSVKNSQKVQKSPQPATTKETVKETTKTSSAKRISSRTSPLPATRKSWPSTPSPRTRGTSPAKTSAGISSSGTVPKSRKPQSAQAVPRLSPKVENSQPQRRKVNAMQTSKQGSIGVNEKQQQNSMKSNETTRKKVAVARGDSSSVVPAKPSLYNKVTKKSTVVPLESKPFLRKGSGLTSAVGPVNKIKIPSQLEDPLKNTENSIDAQESDVNVNSSVLVNKLEDQHFSSLGHSDDAILPETQANGHQKCDVTESVDELAPDFEEDLKNVGGSSQGAEESTISPTAWVEIEEHQKLPDQCEDQTGEITSSTCTAPVGSASPRVRHSLSQMLQEESSEADTTEWGNAENPPAMVYQKDAPKGLKRLLKFARKSKGDANMSGWSSPSVFSEGEDDTEESKVYIKKNADNLLRKAALHAKNYGQQKTLLSDGYENHLDAHELPSGIF</sequence>
<feature type="region of interest" description="Disordered" evidence="1">
    <location>
        <begin position="152"/>
        <end position="176"/>
    </location>
</feature>
<dbReference type="PANTHER" id="PTHR31008">
    <property type="entry name" value="COP1-INTERACTING PROTEIN-RELATED"/>
    <property type="match status" value="1"/>
</dbReference>
<reference evidence="2 3" key="1">
    <citation type="journal article" date="2019" name="Genome Biol. Evol.">
        <title>Insights into the evolution of the New World diploid cottons (Gossypium, subgenus Houzingenia) based on genome sequencing.</title>
        <authorList>
            <person name="Grover C.E."/>
            <person name="Arick M.A. 2nd"/>
            <person name="Thrash A."/>
            <person name="Conover J.L."/>
            <person name="Sanders W.S."/>
            <person name="Peterson D.G."/>
            <person name="Frelichowski J.E."/>
            <person name="Scheffler J.A."/>
            <person name="Scheffler B.E."/>
            <person name="Wendel J.F."/>
        </authorList>
    </citation>
    <scope>NUCLEOTIDE SEQUENCE [LARGE SCALE GENOMIC DNA]</scope>
    <source>
        <strain evidence="2">4</strain>
        <tissue evidence="2">Leaf</tissue>
    </source>
</reference>
<evidence type="ECO:0000313" key="3">
    <source>
        <dbReference type="Proteomes" id="UP000593574"/>
    </source>
</evidence>
<feature type="compositionally biased region" description="Polar residues" evidence="1">
    <location>
        <begin position="375"/>
        <end position="423"/>
    </location>
</feature>
<comment type="caution">
    <text evidence="2">The sequence shown here is derived from an EMBL/GenBank/DDBJ whole genome shotgun (WGS) entry which is preliminary data.</text>
</comment>
<proteinExistence type="predicted"/>
<feature type="compositionally biased region" description="Basic and acidic residues" evidence="1">
    <location>
        <begin position="280"/>
        <end position="304"/>
    </location>
</feature>
<feature type="region of interest" description="Disordered" evidence="1">
    <location>
        <begin position="671"/>
        <end position="691"/>
    </location>
</feature>
<feature type="compositionally biased region" description="Low complexity" evidence="1">
    <location>
        <begin position="341"/>
        <end position="358"/>
    </location>
</feature>
<keyword evidence="3" id="KW-1185">Reference proteome</keyword>
<evidence type="ECO:0000256" key="1">
    <source>
        <dbReference type="SAM" id="MobiDB-lite"/>
    </source>
</evidence>
<accession>A0A7J9APT0</accession>
<feature type="region of interest" description="Disordered" evidence="1">
    <location>
        <begin position="320"/>
        <end position="470"/>
    </location>
</feature>
<dbReference type="AlphaFoldDB" id="A0A7J9APT0"/>
<protein>
    <submittedName>
        <fullName evidence="2">Uncharacterized protein</fullName>
    </submittedName>
</protein>
<dbReference type="EMBL" id="JABEZV010000011">
    <property type="protein sequence ID" value="MBA0725449.1"/>
    <property type="molecule type" value="Genomic_DNA"/>
</dbReference>
<feature type="compositionally biased region" description="Polar residues" evidence="1">
    <location>
        <begin position="8"/>
        <end position="22"/>
    </location>
</feature>
<feature type="region of interest" description="Disordered" evidence="1">
    <location>
        <begin position="1"/>
        <end position="107"/>
    </location>
</feature>
<feature type="compositionally biased region" description="Polar residues" evidence="1">
    <location>
        <begin position="152"/>
        <end position="164"/>
    </location>
</feature>
<gene>
    <name evidence="2" type="ORF">Golax_022038</name>
</gene>
<dbReference type="Proteomes" id="UP000593574">
    <property type="component" value="Unassembled WGS sequence"/>
</dbReference>
<feature type="region of interest" description="Disordered" evidence="1">
    <location>
        <begin position="255"/>
        <end position="304"/>
    </location>
</feature>
<organism evidence="2 3">
    <name type="scientific">Gossypium laxum</name>
    <dbReference type="NCBI Taxonomy" id="34288"/>
    <lineage>
        <taxon>Eukaryota</taxon>
        <taxon>Viridiplantae</taxon>
        <taxon>Streptophyta</taxon>
        <taxon>Embryophyta</taxon>
        <taxon>Tracheophyta</taxon>
        <taxon>Spermatophyta</taxon>
        <taxon>Magnoliopsida</taxon>
        <taxon>eudicotyledons</taxon>
        <taxon>Gunneridae</taxon>
        <taxon>Pentapetalae</taxon>
        <taxon>rosids</taxon>
        <taxon>malvids</taxon>
        <taxon>Malvales</taxon>
        <taxon>Malvaceae</taxon>
        <taxon>Malvoideae</taxon>
        <taxon>Gossypium</taxon>
    </lineage>
</organism>
<evidence type="ECO:0000313" key="2">
    <source>
        <dbReference type="EMBL" id="MBA0725449.1"/>
    </source>
</evidence>